<feature type="region of interest" description="Disordered" evidence="9">
    <location>
        <begin position="979"/>
        <end position="1046"/>
    </location>
</feature>
<dbReference type="GO" id="GO:0000118">
    <property type="term" value="C:histone deacetylase complex"/>
    <property type="evidence" value="ECO:0007669"/>
    <property type="project" value="TreeGrafter"/>
</dbReference>
<keyword evidence="2" id="KW-0597">Phosphoprotein</keyword>
<dbReference type="Gene3D" id="1.10.10.60">
    <property type="entry name" value="Homeodomain-like"/>
    <property type="match status" value="1"/>
</dbReference>
<keyword evidence="3" id="KW-0007">Acetylation</keyword>
<dbReference type="AlphaFoldDB" id="A0A8T2MEZ4"/>
<feature type="domain" description="ELM2" evidence="11">
    <location>
        <begin position="668"/>
        <end position="760"/>
    </location>
</feature>
<evidence type="ECO:0000256" key="8">
    <source>
        <dbReference type="PROSITE-ProRule" id="PRU00042"/>
    </source>
</evidence>
<reference evidence="13 14" key="1">
    <citation type="submission" date="2021-07" db="EMBL/GenBank/DDBJ databases">
        <authorList>
            <person name="Imarazene B."/>
            <person name="Zahm M."/>
            <person name="Klopp C."/>
            <person name="Cabau C."/>
            <person name="Beille S."/>
            <person name="Jouanno E."/>
            <person name="Castinel A."/>
            <person name="Lluch J."/>
            <person name="Gil L."/>
            <person name="Kuchtly C."/>
            <person name="Lopez Roques C."/>
            <person name="Donnadieu C."/>
            <person name="Parrinello H."/>
            <person name="Journot L."/>
            <person name="Du K."/>
            <person name="Schartl M."/>
            <person name="Retaux S."/>
            <person name="Guiguen Y."/>
        </authorList>
    </citation>
    <scope>NUCLEOTIDE SEQUENCE [LARGE SCALE GENOMIC DNA]</scope>
    <source>
        <strain evidence="13">Pach_M1</strain>
        <tissue evidence="13">Testis</tissue>
    </source>
</reference>
<keyword evidence="4" id="KW-0805">Transcription regulation</keyword>
<feature type="region of interest" description="Disordered" evidence="9">
    <location>
        <begin position="526"/>
        <end position="562"/>
    </location>
</feature>
<dbReference type="SUPFAM" id="SSF46689">
    <property type="entry name" value="Homeodomain-like"/>
    <property type="match status" value="1"/>
</dbReference>
<feature type="compositionally biased region" description="Low complexity" evidence="9">
    <location>
        <begin position="239"/>
        <end position="252"/>
    </location>
</feature>
<keyword evidence="8" id="KW-0863">Zinc-finger</keyword>
<keyword evidence="8" id="KW-0862">Zinc</keyword>
<keyword evidence="6" id="KW-0804">Transcription</keyword>
<protein>
    <submittedName>
        <fullName evidence="13">ELM2 and SANT domain-containing protein 1-like</fullName>
    </submittedName>
</protein>
<dbReference type="InterPro" id="IPR051066">
    <property type="entry name" value="Trans_reg/Corepressor"/>
</dbReference>
<keyword evidence="5" id="KW-0238">DNA-binding</keyword>
<dbReference type="PROSITE" id="PS00028">
    <property type="entry name" value="ZINC_FINGER_C2H2_1"/>
    <property type="match status" value="1"/>
</dbReference>
<dbReference type="GO" id="GO:0006357">
    <property type="term" value="P:regulation of transcription by RNA polymerase II"/>
    <property type="evidence" value="ECO:0007669"/>
    <property type="project" value="TreeGrafter"/>
</dbReference>
<evidence type="ECO:0000313" key="14">
    <source>
        <dbReference type="Proteomes" id="UP000752171"/>
    </source>
</evidence>
<feature type="compositionally biased region" description="Polar residues" evidence="9">
    <location>
        <begin position="947"/>
        <end position="957"/>
    </location>
</feature>
<evidence type="ECO:0000259" key="11">
    <source>
        <dbReference type="PROSITE" id="PS51156"/>
    </source>
</evidence>
<dbReference type="InterPro" id="IPR000949">
    <property type="entry name" value="ELM2_dom"/>
</dbReference>
<feature type="compositionally biased region" description="Polar residues" evidence="9">
    <location>
        <begin position="229"/>
        <end position="238"/>
    </location>
</feature>
<dbReference type="Proteomes" id="UP000752171">
    <property type="component" value="Unassembled WGS sequence"/>
</dbReference>
<comment type="caution">
    <text evidence="13">The sequence shown here is derived from an EMBL/GenBank/DDBJ whole genome shotgun (WGS) entry which is preliminary data.</text>
</comment>
<comment type="subcellular location">
    <subcellularLocation>
        <location evidence="1">Nucleus</location>
    </subcellularLocation>
</comment>
<sequence length="1046" mass="117472">MSLSPHQRGNVSNAVKQNIESIEEVAQHSGDVFYNTGTQPLEQTHSSAGARVGPSHDIQGSTAVFKPDKAYQVWGHFQQSGPVKWVHQEPAQTSTWFQGVPNPTKHSQNFVPPISGFDDARTHQALHKTNHDVDALQQEKMPVGSSVPFSEPSQAMAPGMEWDHHTMAAMQHAQFQALQQGHKPGDPQYQPHTMRHAVTDSTLQPFQIAFGPTKQPQASSIFQAFHGNSAPQNLSYSEQPKSQQQLLHMQQQHLQHQHQIQQMQQMKQLQQQQLQQMQQQQQQQRIHQMQQQYHHQQKLQQQMQKQQQLQQPLQSLQQLESFTSQVQQQEQRPARPQQPEKSQIKVESAVSSHQRQPAAAQAQTQNARPQSPVNRDPEPPKAPQEPQEIQVKSEFLPRRSRRLSKDGLSPVSSQPPKEPAHNGSMGGQGPSGGVIQSTQRRRRASKEINLETLAQKASEMEFLPAKRDEGSGRQAGMLPLVIPVSVPVRRSQAQAEQAGAFSESVQQQFQFDRKPSVIVARRRSLRNSASESFNQDEDREDGKSSDKIKRRPRPEPLVIPPPKPSFIAPSVYSSITSYQSHLRSPIRTLDNPLTLPPYTPPPILSPVREGSGLYFSTFLSSIAAGNQGLPPPPTPKTASKSLLRSTSSDITPPVLPLIGEATPVSLEPRINIGSNYQAEIPELKDQVLAQQDQHKASLLWLPLPEAESTPSQKERVDNLMNMASSGVLYGGGPNLELMHHCLHENRGDIMKTLEMLLMKHPIFTRNHHLANYHYAGSDCWTVDEKRYFNKGITAYRKDFFLVQKLVRSKTVAQCVEFYYTYKKQVKVTRNGILTYGPPDPEERPSEIAKSMQSSVQLPSQDNTSQCIQKKEQLEEVEETKQKVKTEEPQDSGGDNFKTMSLQVKENVDKVLVLSIPKVSSVDEAIALRQETKTPPSAPKPRPESTGKRSQQPATSKPQGEPEGVFPCKKCSRVFYKVKSRSAHMKSHAEQEKKAAAAQRQREEAEQAEARARMEAAARMNRERERVGEGGQEDSSEPDDERDEDWA</sequence>
<gene>
    <name evidence="13" type="primary">MIDEAS</name>
    <name evidence="13" type="ORF">AMEX_G1742</name>
</gene>
<evidence type="ECO:0000256" key="7">
    <source>
        <dbReference type="ARBA" id="ARBA00023242"/>
    </source>
</evidence>
<dbReference type="PROSITE" id="PS51156">
    <property type="entry name" value="ELM2"/>
    <property type="match status" value="1"/>
</dbReference>
<dbReference type="PANTHER" id="PTHR16089:SF24">
    <property type="entry name" value="MITOTIC DEACETYLASE-ASSOCIATED SANT DOMAIN PROTEIN"/>
    <property type="match status" value="1"/>
</dbReference>
<evidence type="ECO:0000256" key="4">
    <source>
        <dbReference type="ARBA" id="ARBA00023015"/>
    </source>
</evidence>
<dbReference type="FunFam" id="1.10.10.60:FF:000086">
    <property type="entry name" value="transcriptional-regulating factor 1 isoform X1"/>
    <property type="match status" value="1"/>
</dbReference>
<dbReference type="InterPro" id="IPR017884">
    <property type="entry name" value="SANT_dom"/>
</dbReference>
<dbReference type="EMBL" id="JAICCE010000001">
    <property type="protein sequence ID" value="KAG9283023.1"/>
    <property type="molecule type" value="Genomic_DNA"/>
</dbReference>
<dbReference type="OrthoDB" id="10258692at2759"/>
<dbReference type="GO" id="GO:0008270">
    <property type="term" value="F:zinc ion binding"/>
    <property type="evidence" value="ECO:0007669"/>
    <property type="project" value="UniProtKB-KW"/>
</dbReference>
<dbReference type="PROSITE" id="PS50157">
    <property type="entry name" value="ZINC_FINGER_C2H2_2"/>
    <property type="match status" value="1"/>
</dbReference>
<feature type="domain" description="C2H2-type" evidence="10">
    <location>
        <begin position="965"/>
        <end position="992"/>
    </location>
</feature>
<keyword evidence="7" id="KW-0539">Nucleus</keyword>
<evidence type="ECO:0000256" key="2">
    <source>
        <dbReference type="ARBA" id="ARBA00022553"/>
    </source>
</evidence>
<feature type="compositionally biased region" description="Basic and acidic residues" evidence="9">
    <location>
        <begin position="986"/>
        <end position="1027"/>
    </location>
</feature>
<keyword evidence="8" id="KW-0479">Metal-binding</keyword>
<feature type="compositionally biased region" description="Polar residues" evidence="9">
    <location>
        <begin position="850"/>
        <end position="867"/>
    </location>
</feature>
<feature type="region of interest" description="Disordered" evidence="9">
    <location>
        <begin position="927"/>
        <end position="966"/>
    </location>
</feature>
<feature type="region of interest" description="Disordered" evidence="9">
    <location>
        <begin position="835"/>
        <end position="897"/>
    </location>
</feature>
<dbReference type="Pfam" id="PF01448">
    <property type="entry name" value="ELM2"/>
    <property type="match status" value="1"/>
</dbReference>
<evidence type="ECO:0000256" key="5">
    <source>
        <dbReference type="ARBA" id="ARBA00023125"/>
    </source>
</evidence>
<dbReference type="InterPro" id="IPR009057">
    <property type="entry name" value="Homeodomain-like_sf"/>
</dbReference>
<evidence type="ECO:0000256" key="6">
    <source>
        <dbReference type="ARBA" id="ARBA00023163"/>
    </source>
</evidence>
<dbReference type="PANTHER" id="PTHR16089">
    <property type="entry name" value="REST COREPRESSOR COREST PROTEIN-RELATED"/>
    <property type="match status" value="1"/>
</dbReference>
<feature type="compositionally biased region" description="Low complexity" evidence="9">
    <location>
        <begin position="322"/>
        <end position="340"/>
    </location>
</feature>
<proteinExistence type="predicted"/>
<feature type="compositionally biased region" description="Acidic residues" evidence="9">
    <location>
        <begin position="1030"/>
        <end position="1046"/>
    </location>
</feature>
<accession>A0A8T2MEZ4</accession>
<feature type="compositionally biased region" description="Basic and acidic residues" evidence="9">
    <location>
        <begin position="868"/>
        <end position="887"/>
    </location>
</feature>
<evidence type="ECO:0000259" key="10">
    <source>
        <dbReference type="PROSITE" id="PS50157"/>
    </source>
</evidence>
<dbReference type="InterPro" id="IPR013087">
    <property type="entry name" value="Znf_C2H2_type"/>
</dbReference>
<dbReference type="GO" id="GO:0003714">
    <property type="term" value="F:transcription corepressor activity"/>
    <property type="evidence" value="ECO:0007669"/>
    <property type="project" value="TreeGrafter"/>
</dbReference>
<evidence type="ECO:0000256" key="9">
    <source>
        <dbReference type="SAM" id="MobiDB-lite"/>
    </source>
</evidence>
<name>A0A8T2MEZ4_ASTMX</name>
<dbReference type="PROSITE" id="PS51293">
    <property type="entry name" value="SANT"/>
    <property type="match status" value="1"/>
</dbReference>
<feature type="region of interest" description="Disordered" evidence="9">
    <location>
        <begin position="229"/>
        <end position="252"/>
    </location>
</feature>
<evidence type="ECO:0000256" key="3">
    <source>
        <dbReference type="ARBA" id="ARBA00022990"/>
    </source>
</evidence>
<feature type="compositionally biased region" description="Low complexity" evidence="9">
    <location>
        <begin position="354"/>
        <end position="370"/>
    </location>
</feature>
<feature type="region of interest" description="Disordered" evidence="9">
    <location>
        <begin position="322"/>
        <end position="474"/>
    </location>
</feature>
<feature type="domain" description="SANT" evidence="12">
    <location>
        <begin position="775"/>
        <end position="826"/>
    </location>
</feature>
<evidence type="ECO:0000256" key="1">
    <source>
        <dbReference type="ARBA" id="ARBA00004123"/>
    </source>
</evidence>
<dbReference type="GO" id="GO:0003677">
    <property type="term" value="F:DNA binding"/>
    <property type="evidence" value="ECO:0007669"/>
    <property type="project" value="UniProtKB-KW"/>
</dbReference>
<evidence type="ECO:0000313" key="13">
    <source>
        <dbReference type="EMBL" id="KAG9283023.1"/>
    </source>
</evidence>
<dbReference type="InterPro" id="IPR001005">
    <property type="entry name" value="SANT/Myb"/>
</dbReference>
<evidence type="ECO:0000259" key="12">
    <source>
        <dbReference type="PROSITE" id="PS51293"/>
    </source>
</evidence>
<dbReference type="SMART" id="SM00717">
    <property type="entry name" value="SANT"/>
    <property type="match status" value="1"/>
</dbReference>
<dbReference type="SMART" id="SM01189">
    <property type="entry name" value="ELM2"/>
    <property type="match status" value="1"/>
</dbReference>
<organism evidence="13 14">
    <name type="scientific">Astyanax mexicanus</name>
    <name type="common">Blind cave fish</name>
    <name type="synonym">Astyanax fasciatus mexicanus</name>
    <dbReference type="NCBI Taxonomy" id="7994"/>
    <lineage>
        <taxon>Eukaryota</taxon>
        <taxon>Metazoa</taxon>
        <taxon>Chordata</taxon>
        <taxon>Craniata</taxon>
        <taxon>Vertebrata</taxon>
        <taxon>Euteleostomi</taxon>
        <taxon>Actinopterygii</taxon>
        <taxon>Neopterygii</taxon>
        <taxon>Teleostei</taxon>
        <taxon>Ostariophysi</taxon>
        <taxon>Characiformes</taxon>
        <taxon>Characoidei</taxon>
        <taxon>Acestrorhamphidae</taxon>
        <taxon>Acestrorhamphinae</taxon>
        <taxon>Astyanax</taxon>
    </lineage>
</organism>
<dbReference type="GO" id="GO:0005667">
    <property type="term" value="C:transcription regulator complex"/>
    <property type="evidence" value="ECO:0007669"/>
    <property type="project" value="TreeGrafter"/>
</dbReference>